<evidence type="ECO:0000313" key="6">
    <source>
        <dbReference type="Proteomes" id="UP000323824"/>
    </source>
</evidence>
<comment type="similarity">
    <text evidence="2">Belongs to the relA/spoT family.</text>
</comment>
<keyword evidence="5" id="KW-0378">Hydrolase</keyword>
<dbReference type="FunFam" id="1.10.3210.10:FF:000001">
    <property type="entry name" value="GTP pyrophosphokinase RelA"/>
    <property type="match status" value="1"/>
</dbReference>
<evidence type="ECO:0000256" key="2">
    <source>
        <dbReference type="RuleBase" id="RU003847"/>
    </source>
</evidence>
<comment type="pathway">
    <text evidence="1">Purine metabolism.</text>
</comment>
<feature type="domain" description="TGS" evidence="4">
    <location>
        <begin position="382"/>
        <end position="443"/>
    </location>
</feature>
<reference evidence="5 6" key="1">
    <citation type="submission" date="2019-02" db="EMBL/GenBank/DDBJ databases">
        <authorList>
            <person name="Fomenkov A."/>
            <person name="Dubinina G."/>
            <person name="Grabovich M."/>
            <person name="Vincze T."/>
            <person name="Roberts R.J."/>
        </authorList>
    </citation>
    <scope>NUCLEOTIDE SEQUENCE [LARGE SCALE GENOMIC DNA]</scope>
    <source>
        <strain evidence="5 6">P</strain>
    </source>
</reference>
<accession>A0A5C1QGZ1</accession>
<evidence type="ECO:0000259" key="4">
    <source>
        <dbReference type="PROSITE" id="PS51880"/>
    </source>
</evidence>
<organism evidence="5 6">
    <name type="scientific">Thiospirochaeta perfilievii</name>
    <dbReference type="NCBI Taxonomy" id="252967"/>
    <lineage>
        <taxon>Bacteria</taxon>
        <taxon>Pseudomonadati</taxon>
        <taxon>Spirochaetota</taxon>
        <taxon>Spirochaetia</taxon>
        <taxon>Spirochaetales</taxon>
        <taxon>Spirochaetaceae</taxon>
        <taxon>Thiospirochaeta</taxon>
    </lineage>
</organism>
<dbReference type="Gene3D" id="3.10.20.30">
    <property type="match status" value="1"/>
</dbReference>
<dbReference type="Pfam" id="PF13328">
    <property type="entry name" value="HD_4"/>
    <property type="match status" value="1"/>
</dbReference>
<proteinExistence type="inferred from homology"/>
<dbReference type="InterPro" id="IPR033655">
    <property type="entry name" value="TGS_RelA/SpoT"/>
</dbReference>
<dbReference type="SUPFAM" id="SSF109604">
    <property type="entry name" value="HD-domain/PDEase-like"/>
    <property type="match status" value="1"/>
</dbReference>
<dbReference type="GO" id="GO:0015949">
    <property type="term" value="P:nucleobase-containing small molecule interconversion"/>
    <property type="evidence" value="ECO:0007669"/>
    <property type="project" value="UniProtKB-ARBA"/>
</dbReference>
<dbReference type="GO" id="GO:0005886">
    <property type="term" value="C:plasma membrane"/>
    <property type="evidence" value="ECO:0007669"/>
    <property type="project" value="TreeGrafter"/>
</dbReference>
<dbReference type="InterPro" id="IPR012675">
    <property type="entry name" value="Beta-grasp_dom_sf"/>
</dbReference>
<dbReference type="InterPro" id="IPR043519">
    <property type="entry name" value="NT_sf"/>
</dbReference>
<dbReference type="FunFam" id="3.30.460.10:FF:000001">
    <property type="entry name" value="GTP pyrophosphokinase RelA"/>
    <property type="match status" value="1"/>
</dbReference>
<dbReference type="FunFam" id="3.10.20.30:FF:000002">
    <property type="entry name" value="GTP pyrophosphokinase (RelA/SpoT)"/>
    <property type="match status" value="1"/>
</dbReference>
<evidence type="ECO:0000313" key="5">
    <source>
        <dbReference type="EMBL" id="QEN06349.1"/>
    </source>
</evidence>
<keyword evidence="6" id="KW-1185">Reference proteome</keyword>
<evidence type="ECO:0000259" key="3">
    <source>
        <dbReference type="PROSITE" id="PS51831"/>
    </source>
</evidence>
<dbReference type="Gene3D" id="3.30.460.10">
    <property type="entry name" value="Beta Polymerase, domain 2"/>
    <property type="match status" value="1"/>
</dbReference>
<dbReference type="InterPro" id="IPR006674">
    <property type="entry name" value="HD_domain"/>
</dbReference>
<sequence>MLTDLSKQLGIYTEDEKSRIMSAAKWACDQHRGQKRASGEPYIIHPISVAETLIKLKMDVPTVIGGLLHDVIEDTDITEEEFTELFGEEVTTLVNGVTKISIVNVQSKSIQESETIRKMFLAMVKDIRVILIKLADKKHNMGTLHYLRPDKQQRIAKECLDIYAPLAGKLGIYGLKSELEDASLKYLDKESYYKIKSFVSDKKKKRQQFLAKIEYNILEATKEQNITIDVKSRAKHFYSIYNKMVEKNKDLADIYDLLGLRILCSTTLECYNILGIVHSLWSPIAGRFKDYIAMPKENNYQSLHTTVMGEKGKTFEVQIRTFKMNQTAEYGIAAHWLYKEGKKDGHVKPSDLAVINKLKTWSDVNIDSVEYINTVIGDLLQDSIYVYTPKGDIIELPKGATALDFAYHIHSQIGDRCVGAKANNKIIALTKPLKSSQIISIMTSESAHPHVNWLKHVKTARAKSKIRNWLNAHHESVHAEKSVIVKASPSKIKEESEHFDTFIDTSVEHQEVTNSENNSIIIGNENNILVSFANCCHPVIGDKIVGFVSRGRGVIVHKKNCPNLSGINEFEERQISISWEAEKLNTVRKCRVTAKKTPGIFSEIEGSLKKYKAHLISGVLDENDRGMLEGNFTMELTNGEDFKKILKSIRTIPTIAYVQELK</sequence>
<dbReference type="KEGG" id="sper:EW093_04285"/>
<dbReference type="EMBL" id="CP035807">
    <property type="protein sequence ID" value="QEN06349.1"/>
    <property type="molecule type" value="Genomic_DNA"/>
</dbReference>
<dbReference type="SMART" id="SM00954">
    <property type="entry name" value="RelA_SpoT"/>
    <property type="match status" value="1"/>
</dbReference>
<dbReference type="CDD" id="cd05399">
    <property type="entry name" value="NT_Rel-Spo_like"/>
    <property type="match status" value="1"/>
</dbReference>
<dbReference type="OrthoDB" id="9805041at2"/>
<dbReference type="NCBIfam" id="TIGR00691">
    <property type="entry name" value="spoT_relA"/>
    <property type="match status" value="1"/>
</dbReference>
<evidence type="ECO:0000256" key="1">
    <source>
        <dbReference type="ARBA" id="ARBA00025704"/>
    </source>
</evidence>
<dbReference type="Gene3D" id="1.10.3210.10">
    <property type="entry name" value="Hypothetical protein af1432"/>
    <property type="match status" value="1"/>
</dbReference>
<dbReference type="PANTHER" id="PTHR21262">
    <property type="entry name" value="GUANOSINE-3',5'-BIS DIPHOSPHATE 3'-PYROPHOSPHOHYDROLASE"/>
    <property type="match status" value="1"/>
</dbReference>
<dbReference type="AlphaFoldDB" id="A0A5C1QGZ1"/>
<dbReference type="GO" id="GO:0015969">
    <property type="term" value="P:guanosine tetraphosphate metabolic process"/>
    <property type="evidence" value="ECO:0007669"/>
    <property type="project" value="InterPro"/>
</dbReference>
<dbReference type="Pfam" id="PF02824">
    <property type="entry name" value="TGS"/>
    <property type="match status" value="1"/>
</dbReference>
<gene>
    <name evidence="5" type="ORF">EW093_04285</name>
</gene>
<name>A0A5C1QGZ1_9SPIO</name>
<dbReference type="Pfam" id="PF04607">
    <property type="entry name" value="RelA_SpoT"/>
    <property type="match status" value="1"/>
</dbReference>
<feature type="domain" description="HD" evidence="3">
    <location>
        <begin position="42"/>
        <end position="141"/>
    </location>
</feature>
<comment type="function">
    <text evidence="2">In eubacteria ppGpp (guanosine 3'-diphosphate 5'-diphosphate) is a mediator of the stringent response that coordinates a variety of cellular activities in response to changes in nutritional abundance.</text>
</comment>
<dbReference type="GO" id="GO:0016787">
    <property type="term" value="F:hydrolase activity"/>
    <property type="evidence" value="ECO:0007669"/>
    <property type="project" value="UniProtKB-KW"/>
</dbReference>
<dbReference type="InterPro" id="IPR007685">
    <property type="entry name" value="RelA_SpoT"/>
</dbReference>
<dbReference type="InterPro" id="IPR004811">
    <property type="entry name" value="RelA/Spo_fam"/>
</dbReference>
<dbReference type="SMART" id="SM00471">
    <property type="entry name" value="HDc"/>
    <property type="match status" value="1"/>
</dbReference>
<dbReference type="InterPro" id="IPR012676">
    <property type="entry name" value="TGS-like"/>
</dbReference>
<dbReference type="Proteomes" id="UP000323824">
    <property type="component" value="Chromosome"/>
</dbReference>
<dbReference type="PROSITE" id="PS51831">
    <property type="entry name" value="HD"/>
    <property type="match status" value="1"/>
</dbReference>
<dbReference type="CDD" id="cd01668">
    <property type="entry name" value="TGS_RSH"/>
    <property type="match status" value="1"/>
</dbReference>
<dbReference type="CDD" id="cd00077">
    <property type="entry name" value="HDc"/>
    <property type="match status" value="1"/>
</dbReference>
<dbReference type="PROSITE" id="PS51880">
    <property type="entry name" value="TGS"/>
    <property type="match status" value="1"/>
</dbReference>
<dbReference type="SUPFAM" id="SSF81301">
    <property type="entry name" value="Nucleotidyltransferase"/>
    <property type="match status" value="1"/>
</dbReference>
<dbReference type="PANTHER" id="PTHR21262:SF31">
    <property type="entry name" value="GTP PYROPHOSPHOKINASE"/>
    <property type="match status" value="1"/>
</dbReference>
<dbReference type="SUPFAM" id="SSF81271">
    <property type="entry name" value="TGS-like"/>
    <property type="match status" value="1"/>
</dbReference>
<reference evidence="5 6" key="2">
    <citation type="submission" date="2019-09" db="EMBL/GenBank/DDBJ databases">
        <title>Complete Genome Sequence and Methylome Analysis of free living Spirochaetas.</title>
        <authorList>
            <person name="Leshcheva N."/>
            <person name="Mikheeva N."/>
        </authorList>
    </citation>
    <scope>NUCLEOTIDE SEQUENCE [LARGE SCALE GENOMIC DNA]</scope>
    <source>
        <strain evidence="5 6">P</strain>
    </source>
</reference>
<protein>
    <submittedName>
        <fullName evidence="5">Bifunctional (P)ppGpp synthetase/guanosine-3',5'-bis(Diphosphate) 3'-pyrophosphohydrolase</fullName>
    </submittedName>
</protein>
<dbReference type="InterPro" id="IPR004095">
    <property type="entry name" value="TGS"/>
</dbReference>
<dbReference type="InterPro" id="IPR003607">
    <property type="entry name" value="HD/PDEase_dom"/>
</dbReference>